<evidence type="ECO:0000313" key="2">
    <source>
        <dbReference type="Proteomes" id="UP001597197"/>
    </source>
</evidence>
<reference evidence="2" key="1">
    <citation type="journal article" date="2019" name="Int. J. Syst. Evol. Microbiol.">
        <title>The Global Catalogue of Microorganisms (GCM) 10K type strain sequencing project: providing services to taxonomists for standard genome sequencing and annotation.</title>
        <authorList>
            <consortium name="The Broad Institute Genomics Platform"/>
            <consortium name="The Broad Institute Genome Sequencing Center for Infectious Disease"/>
            <person name="Wu L."/>
            <person name="Ma J."/>
        </authorList>
    </citation>
    <scope>NUCLEOTIDE SEQUENCE [LARGE SCALE GENOMIC DNA]</scope>
    <source>
        <strain evidence="2">CGMCC 1.15795</strain>
    </source>
</reference>
<proteinExistence type="predicted"/>
<name>A0ABW4R2J3_9BACT</name>
<organism evidence="1 2">
    <name type="scientific">Hymenobacter bucti</name>
    <dbReference type="NCBI Taxonomy" id="1844114"/>
    <lineage>
        <taxon>Bacteria</taxon>
        <taxon>Pseudomonadati</taxon>
        <taxon>Bacteroidota</taxon>
        <taxon>Cytophagia</taxon>
        <taxon>Cytophagales</taxon>
        <taxon>Hymenobacteraceae</taxon>
        <taxon>Hymenobacter</taxon>
    </lineage>
</organism>
<sequence>MLKQFDLLLAGPGIVFFDPFLLDDFVRQKQVASPNLFPSFLDEPAISKAVAQAGLLLPIYDIPPLDYQIVLNTSERSVIRAEWVRFTTSPFSLTVGQQGRLVAADAYALMEWDATFYQELGCDGPLAPQVATAMMPGNYQVRIKGFAERDYRGRGPKNIGYELLLDSVAELTIRPEELDTPEVDFVLWRPGQVGA</sequence>
<evidence type="ECO:0000313" key="1">
    <source>
        <dbReference type="EMBL" id="MFD1875561.1"/>
    </source>
</evidence>
<comment type="caution">
    <text evidence="1">The sequence shown here is derived from an EMBL/GenBank/DDBJ whole genome shotgun (WGS) entry which is preliminary data.</text>
</comment>
<gene>
    <name evidence="1" type="ORF">ACFSDX_24225</name>
</gene>
<keyword evidence="2" id="KW-1185">Reference proteome</keyword>
<protein>
    <submittedName>
        <fullName evidence="1">Uncharacterized protein</fullName>
    </submittedName>
</protein>
<dbReference type="RefSeq" id="WP_382318393.1">
    <property type="nucleotide sequence ID" value="NZ_JBHUFD010000019.1"/>
</dbReference>
<accession>A0ABW4R2J3</accession>
<dbReference type="Proteomes" id="UP001597197">
    <property type="component" value="Unassembled WGS sequence"/>
</dbReference>
<dbReference type="EMBL" id="JBHUFD010000019">
    <property type="protein sequence ID" value="MFD1875561.1"/>
    <property type="molecule type" value="Genomic_DNA"/>
</dbReference>